<name>A0A8J5R6R2_ZIZPA</name>
<gene>
    <name evidence="1" type="ORF">GUJ93_ZPchr0001g33184</name>
</gene>
<protein>
    <submittedName>
        <fullName evidence="1">Uncharacterized protein</fullName>
    </submittedName>
</protein>
<sequence length="89" mass="10136">MHNVFSRLKWPINPLAWDSSNSNKRTDDSGIHSLLARNEYPSCIWYFPQAFYSEQNLYGAEKVGSVAYSSRKLSKPGARADNCVNNMFS</sequence>
<proteinExistence type="predicted"/>
<reference evidence="1" key="2">
    <citation type="submission" date="2021-02" db="EMBL/GenBank/DDBJ databases">
        <authorList>
            <person name="Kimball J.A."/>
            <person name="Haas M.W."/>
            <person name="Macchietto M."/>
            <person name="Kono T."/>
            <person name="Duquette J."/>
            <person name="Shao M."/>
        </authorList>
    </citation>
    <scope>NUCLEOTIDE SEQUENCE</scope>
    <source>
        <tissue evidence="1">Fresh leaf tissue</tissue>
    </source>
</reference>
<comment type="caution">
    <text evidence="1">The sequence shown here is derived from an EMBL/GenBank/DDBJ whole genome shotgun (WGS) entry which is preliminary data.</text>
</comment>
<dbReference type="Proteomes" id="UP000729402">
    <property type="component" value="Unassembled WGS sequence"/>
</dbReference>
<evidence type="ECO:0000313" key="1">
    <source>
        <dbReference type="EMBL" id="KAG8052565.1"/>
    </source>
</evidence>
<accession>A0A8J5R6R2</accession>
<dbReference type="AlphaFoldDB" id="A0A8J5R6R2"/>
<keyword evidence="2" id="KW-1185">Reference proteome</keyword>
<dbReference type="EMBL" id="JAAALK010000288">
    <property type="protein sequence ID" value="KAG8052565.1"/>
    <property type="molecule type" value="Genomic_DNA"/>
</dbReference>
<organism evidence="1 2">
    <name type="scientific">Zizania palustris</name>
    <name type="common">Northern wild rice</name>
    <dbReference type="NCBI Taxonomy" id="103762"/>
    <lineage>
        <taxon>Eukaryota</taxon>
        <taxon>Viridiplantae</taxon>
        <taxon>Streptophyta</taxon>
        <taxon>Embryophyta</taxon>
        <taxon>Tracheophyta</taxon>
        <taxon>Spermatophyta</taxon>
        <taxon>Magnoliopsida</taxon>
        <taxon>Liliopsida</taxon>
        <taxon>Poales</taxon>
        <taxon>Poaceae</taxon>
        <taxon>BOP clade</taxon>
        <taxon>Oryzoideae</taxon>
        <taxon>Oryzeae</taxon>
        <taxon>Zizaniinae</taxon>
        <taxon>Zizania</taxon>
    </lineage>
</organism>
<evidence type="ECO:0000313" key="2">
    <source>
        <dbReference type="Proteomes" id="UP000729402"/>
    </source>
</evidence>
<reference evidence="1" key="1">
    <citation type="journal article" date="2021" name="bioRxiv">
        <title>Whole Genome Assembly and Annotation of Northern Wild Rice, Zizania palustris L., Supports a Whole Genome Duplication in the Zizania Genus.</title>
        <authorList>
            <person name="Haas M."/>
            <person name="Kono T."/>
            <person name="Macchietto M."/>
            <person name="Millas R."/>
            <person name="McGilp L."/>
            <person name="Shao M."/>
            <person name="Duquette J."/>
            <person name="Hirsch C.N."/>
            <person name="Kimball J."/>
        </authorList>
    </citation>
    <scope>NUCLEOTIDE SEQUENCE</scope>
    <source>
        <tissue evidence="1">Fresh leaf tissue</tissue>
    </source>
</reference>